<dbReference type="Pfam" id="PF03629">
    <property type="entry name" value="SASA"/>
    <property type="match status" value="2"/>
</dbReference>
<dbReference type="InterPro" id="IPR008979">
    <property type="entry name" value="Galactose-bd-like_sf"/>
</dbReference>
<evidence type="ECO:0000259" key="2">
    <source>
        <dbReference type="Pfam" id="PF03629"/>
    </source>
</evidence>
<name>A0AAJ5W744_9SPHI</name>
<sequence>MIRIFITAIFTVLLNSFLFAKVKLPKLVSDGMVLQRDTPIKIWGWADRSEKIDVRFQGKQYNAIANNQGEWEITLPAQKAGGPVQIQINNIIVKDILFGDVWLCSGQSNMDLPINRVLDLYKKEIENVENNQIRLFLVPTAYDFQKKQSDLKSGEWKAVTPKNVLDFSATAYFFAQSLYEKYKVPIGLLKSSQGGTRIECWVSDAIIRKYPAPYETFKTLNRPGYIDSVQNVDKMNVEGWNRLSKQNDEGIKGGWKGNETDFTGWTNFKVPGFWAETNIGAKNGVFWLKKEFEVNAPMIGKEGILRLGTIVDSDSAFVNGTFVGTTYYQYPPRIYKVPANVLKPGKNILTIRIVNSKGKGGLTAGKQYSLEVEDKIIDLKGDWKLKIGTQMQEMPNTTTFQNGPVGLYNSMISPLEKYSIKGFVWYQGESNAGNAKAYAPIFKDLISSWRVSFNNENLPFLYVQLPNFGKAQTSPAEKNSWADFREMQRNALEIPNTAMAVTIDVGEWNDIHPLNKKTVGSRLALLAQKVAYNEKNIVSSGPLVEKMEVKDGKCVLQFQQVGKGLTFKDELKGFVIAGEDGVFKWAQAKVIATNKVLVWSDDVKNPTMVRYAWAGNPVSANLRNDTGLPASPFEIKN</sequence>
<evidence type="ECO:0000313" key="4">
    <source>
        <dbReference type="Proteomes" id="UP001214530"/>
    </source>
</evidence>
<keyword evidence="1" id="KW-0378">Hydrolase</keyword>
<feature type="domain" description="Sialate O-acetylesterase" evidence="2">
    <location>
        <begin position="100"/>
        <end position="204"/>
    </location>
</feature>
<gene>
    <name evidence="3" type="ORF">P0Y49_13290</name>
</gene>
<protein>
    <submittedName>
        <fullName evidence="3">Sialate O-acetylesterase</fullName>
    </submittedName>
</protein>
<dbReference type="AlphaFoldDB" id="A0AAJ5W744"/>
<reference evidence="3" key="1">
    <citation type="submission" date="2023-03" db="EMBL/GenBank/DDBJ databases">
        <title>Andean soil-derived lignocellulolytic bacterial consortium as a source of novel taxa and putative plastic-active enzymes.</title>
        <authorList>
            <person name="Diaz-Garcia L."/>
            <person name="Chuvochina M."/>
            <person name="Feuerriegel G."/>
            <person name="Bunk B."/>
            <person name="Sproer C."/>
            <person name="Streit W.R."/>
            <person name="Rodriguez L.M."/>
            <person name="Overmann J."/>
            <person name="Jimenez D.J."/>
        </authorList>
    </citation>
    <scope>NUCLEOTIDE SEQUENCE</scope>
    <source>
        <strain evidence="3">MAG 3858</strain>
    </source>
</reference>
<dbReference type="PANTHER" id="PTHR22901:SF0">
    <property type="entry name" value="SIALATE O-ACETYLESTERASE"/>
    <property type="match status" value="1"/>
</dbReference>
<evidence type="ECO:0000256" key="1">
    <source>
        <dbReference type="ARBA" id="ARBA00022801"/>
    </source>
</evidence>
<proteinExistence type="predicted"/>
<dbReference type="SUPFAM" id="SSF49785">
    <property type="entry name" value="Galactose-binding domain-like"/>
    <property type="match status" value="1"/>
</dbReference>
<organism evidence="3 4">
    <name type="scientific">Candidatus Pedobacter colombiensis</name>
    <dbReference type="NCBI Taxonomy" id="3121371"/>
    <lineage>
        <taxon>Bacteria</taxon>
        <taxon>Pseudomonadati</taxon>
        <taxon>Bacteroidota</taxon>
        <taxon>Sphingobacteriia</taxon>
        <taxon>Sphingobacteriales</taxon>
        <taxon>Sphingobacteriaceae</taxon>
        <taxon>Pedobacter</taxon>
    </lineage>
</organism>
<dbReference type="GO" id="GO:0001681">
    <property type="term" value="F:sialate O-acetylesterase activity"/>
    <property type="evidence" value="ECO:0007669"/>
    <property type="project" value="InterPro"/>
</dbReference>
<dbReference type="Proteomes" id="UP001214530">
    <property type="component" value="Chromosome"/>
</dbReference>
<dbReference type="GO" id="GO:0005975">
    <property type="term" value="P:carbohydrate metabolic process"/>
    <property type="evidence" value="ECO:0007669"/>
    <property type="project" value="TreeGrafter"/>
</dbReference>
<dbReference type="InterPro" id="IPR005181">
    <property type="entry name" value="SASA"/>
</dbReference>
<evidence type="ECO:0000313" key="3">
    <source>
        <dbReference type="EMBL" id="WEK17772.1"/>
    </source>
</evidence>
<accession>A0AAJ5W744</accession>
<dbReference type="InterPro" id="IPR039329">
    <property type="entry name" value="SIAE"/>
</dbReference>
<dbReference type="PANTHER" id="PTHR22901">
    <property type="entry name" value="SIALATE O-ACETYLESTERASE"/>
    <property type="match status" value="1"/>
</dbReference>
<dbReference type="Gene3D" id="3.40.50.1110">
    <property type="entry name" value="SGNH hydrolase"/>
    <property type="match status" value="2"/>
</dbReference>
<dbReference type="EMBL" id="CP119313">
    <property type="protein sequence ID" value="WEK17772.1"/>
    <property type="molecule type" value="Genomic_DNA"/>
</dbReference>
<dbReference type="SUPFAM" id="SSF52266">
    <property type="entry name" value="SGNH hydrolase"/>
    <property type="match status" value="1"/>
</dbReference>
<dbReference type="InterPro" id="IPR036514">
    <property type="entry name" value="SGNH_hydro_sf"/>
</dbReference>
<feature type="domain" description="Sialate O-acetylesterase" evidence="2">
    <location>
        <begin position="400"/>
        <end position="512"/>
    </location>
</feature>